<dbReference type="EMBL" id="CM056743">
    <property type="protein sequence ID" value="KAJ8670351.1"/>
    <property type="molecule type" value="Genomic_DNA"/>
</dbReference>
<evidence type="ECO:0000313" key="2">
    <source>
        <dbReference type="Proteomes" id="UP001239111"/>
    </source>
</evidence>
<proteinExistence type="predicted"/>
<keyword evidence="2" id="KW-1185">Reference proteome</keyword>
<protein>
    <submittedName>
        <fullName evidence="1">Uncharacterized protein</fullName>
    </submittedName>
</protein>
<gene>
    <name evidence="1" type="ORF">QAD02_001610</name>
</gene>
<dbReference type="Proteomes" id="UP001239111">
    <property type="component" value="Chromosome 3"/>
</dbReference>
<sequence>MSLQEEEKKMPNRPINHRESRCDYARATDVGTRFQSAREFIGSLASLHTEGYGNICTGTIISEFVILTAASCFIRMRPHYVRIHSPYSSMEGRMLEVIRIDPHYEFSNKTLENDIALVEVKESTISDAKFDFMPLVEKNGVVTVGKKATVLGWGLLQHDGSQPSELKKFDLNTVSLNQCRRMYEGPENSQICVYSPGKGTCDGDQGSPLIIDGLQVGVASTIQCVDNRREPDSQGFFPGIFTNVALYREWIDNHIQAMLKDRLYGRNKDWLPKPTMRYEAHTSTGHTETVTRRVQPSRDELTAIEAEYSKIRSAEQALRIREQNLTKLLKDYYARSGQHTNGFLTPWIASREKDTNQGKNCK</sequence>
<comment type="caution">
    <text evidence="1">The sequence shown here is derived from an EMBL/GenBank/DDBJ whole genome shotgun (WGS) entry which is preliminary data.</text>
</comment>
<evidence type="ECO:0000313" key="1">
    <source>
        <dbReference type="EMBL" id="KAJ8670351.1"/>
    </source>
</evidence>
<organism evidence="1 2">
    <name type="scientific">Eretmocerus hayati</name>
    <dbReference type="NCBI Taxonomy" id="131215"/>
    <lineage>
        <taxon>Eukaryota</taxon>
        <taxon>Metazoa</taxon>
        <taxon>Ecdysozoa</taxon>
        <taxon>Arthropoda</taxon>
        <taxon>Hexapoda</taxon>
        <taxon>Insecta</taxon>
        <taxon>Pterygota</taxon>
        <taxon>Neoptera</taxon>
        <taxon>Endopterygota</taxon>
        <taxon>Hymenoptera</taxon>
        <taxon>Apocrita</taxon>
        <taxon>Proctotrupomorpha</taxon>
        <taxon>Chalcidoidea</taxon>
        <taxon>Aphelinidae</taxon>
        <taxon>Aphelininae</taxon>
        <taxon>Eretmocerus</taxon>
    </lineage>
</organism>
<accession>A0ACC2NHF1</accession>
<reference evidence="1" key="1">
    <citation type="submission" date="2023-04" db="EMBL/GenBank/DDBJ databases">
        <title>A chromosome-level genome assembly of the parasitoid wasp Eretmocerus hayati.</title>
        <authorList>
            <person name="Zhong Y."/>
            <person name="Liu S."/>
            <person name="Liu Y."/>
        </authorList>
    </citation>
    <scope>NUCLEOTIDE SEQUENCE</scope>
    <source>
        <strain evidence="1">ZJU_SS_LIU_2023</strain>
    </source>
</reference>
<name>A0ACC2NHF1_9HYME</name>